<feature type="compositionally biased region" description="Basic and acidic residues" evidence="5">
    <location>
        <begin position="327"/>
        <end position="342"/>
    </location>
</feature>
<dbReference type="InterPro" id="IPR050186">
    <property type="entry name" value="TPT_transporter"/>
</dbReference>
<gene>
    <name evidence="8" type="ORF">FRACYDRAFT_274221</name>
</gene>
<keyword evidence="3 6" id="KW-1133">Transmembrane helix</keyword>
<organism evidence="8 9">
    <name type="scientific">Fragilariopsis cylindrus CCMP1102</name>
    <dbReference type="NCBI Taxonomy" id="635003"/>
    <lineage>
        <taxon>Eukaryota</taxon>
        <taxon>Sar</taxon>
        <taxon>Stramenopiles</taxon>
        <taxon>Ochrophyta</taxon>
        <taxon>Bacillariophyta</taxon>
        <taxon>Bacillariophyceae</taxon>
        <taxon>Bacillariophycidae</taxon>
        <taxon>Bacillariales</taxon>
        <taxon>Bacillariaceae</taxon>
        <taxon>Fragilariopsis</taxon>
    </lineage>
</organism>
<dbReference type="InterPro" id="IPR037185">
    <property type="entry name" value="EmrE-like"/>
</dbReference>
<feature type="transmembrane region" description="Helical" evidence="6">
    <location>
        <begin position="190"/>
        <end position="209"/>
    </location>
</feature>
<dbReference type="KEGG" id="fcy:FRACYDRAFT_274221"/>
<keyword evidence="2 6" id="KW-0812">Transmembrane</keyword>
<evidence type="ECO:0000256" key="6">
    <source>
        <dbReference type="SAM" id="Phobius"/>
    </source>
</evidence>
<reference evidence="8 9" key="1">
    <citation type="submission" date="2016-09" db="EMBL/GenBank/DDBJ databases">
        <title>Extensive genetic diversity and differential bi-allelic expression allows diatom success in the polar Southern Ocean.</title>
        <authorList>
            <consortium name="DOE Joint Genome Institute"/>
            <person name="Mock T."/>
            <person name="Otillar R.P."/>
            <person name="Strauss J."/>
            <person name="Dupont C."/>
            <person name="Frickenhaus S."/>
            <person name="Maumus F."/>
            <person name="Mcmullan M."/>
            <person name="Sanges R."/>
            <person name="Schmutz J."/>
            <person name="Toseland A."/>
            <person name="Valas R."/>
            <person name="Veluchamy A."/>
            <person name="Ward B.J."/>
            <person name="Allen A."/>
            <person name="Barry K."/>
            <person name="Falciatore A."/>
            <person name="Ferrante M."/>
            <person name="Fortunato A.E."/>
            <person name="Gloeckner G."/>
            <person name="Gruber A."/>
            <person name="Hipkin R."/>
            <person name="Janech M."/>
            <person name="Kroth P."/>
            <person name="Leese F."/>
            <person name="Lindquist E."/>
            <person name="Lyon B.R."/>
            <person name="Martin J."/>
            <person name="Mayer C."/>
            <person name="Parker M."/>
            <person name="Quesneville H."/>
            <person name="Raymond J."/>
            <person name="Uhlig C."/>
            <person name="Valentin K.U."/>
            <person name="Worden A.Z."/>
            <person name="Armbrust E.V."/>
            <person name="Bowler C."/>
            <person name="Green B."/>
            <person name="Moulton V."/>
            <person name="Van Oosterhout C."/>
            <person name="Grigoriev I."/>
        </authorList>
    </citation>
    <scope>NUCLEOTIDE SEQUENCE [LARGE SCALE GENOMIC DNA]</scope>
    <source>
        <strain evidence="8 9">CCMP1102</strain>
    </source>
</reference>
<dbReference type="Pfam" id="PF00892">
    <property type="entry name" value="EamA"/>
    <property type="match status" value="1"/>
</dbReference>
<feature type="transmembrane region" description="Helical" evidence="6">
    <location>
        <begin position="127"/>
        <end position="145"/>
    </location>
</feature>
<sequence>MNLNPQQTIIASVLAYSFCSGTLVLLNKLTLHFLPFPSLVVSFQLLACIILVYGAKFAGLINVDPIKWEYVKPYLLYILFFSTGVYCNMRSLNISNVETVIVFRALSPILVAFLDALFLGREWPSPRSWAGLITLVIGAYGYASFDEQFQTQGYGAYSWPTAYTIIIALEMAYGKKIVKSVPLATTSGPVIYTNLIGFVPMLLLANVGGEYSKFWDYFWAGDNQRLPPLAILLLVLGSVVGTGIGYSGWWCRGVVSATSFTLIGVMNKCLTVLLNTLIWDQHAKPGGIFCLFLCIAGGMIYKQAPMRGSVKLVPGITAEDDEFKADISNDVHTTDQTTSKDEEMADLISNSDRNIQRRS</sequence>
<comment type="subcellular location">
    <subcellularLocation>
        <location evidence="1">Membrane</location>
        <topology evidence="1">Multi-pass membrane protein</topology>
    </subcellularLocation>
</comment>
<dbReference type="InParanoid" id="A0A1E7FQU1"/>
<feature type="transmembrane region" description="Helical" evidence="6">
    <location>
        <begin position="157"/>
        <end position="178"/>
    </location>
</feature>
<dbReference type="SUPFAM" id="SSF103481">
    <property type="entry name" value="Multidrug resistance efflux transporter EmrE"/>
    <property type="match status" value="1"/>
</dbReference>
<feature type="transmembrane region" description="Helical" evidence="6">
    <location>
        <begin position="285"/>
        <end position="301"/>
    </location>
</feature>
<feature type="transmembrane region" description="Helical" evidence="6">
    <location>
        <begin position="229"/>
        <end position="248"/>
    </location>
</feature>
<dbReference type="AlphaFoldDB" id="A0A1E7FQU1"/>
<evidence type="ECO:0000256" key="2">
    <source>
        <dbReference type="ARBA" id="ARBA00022692"/>
    </source>
</evidence>
<dbReference type="EMBL" id="KV784354">
    <property type="protein sequence ID" value="OEU20539.1"/>
    <property type="molecule type" value="Genomic_DNA"/>
</dbReference>
<evidence type="ECO:0000256" key="1">
    <source>
        <dbReference type="ARBA" id="ARBA00004141"/>
    </source>
</evidence>
<evidence type="ECO:0000259" key="7">
    <source>
        <dbReference type="Pfam" id="PF00892"/>
    </source>
</evidence>
<keyword evidence="4 6" id="KW-0472">Membrane</keyword>
<protein>
    <recommendedName>
        <fullName evidence="7">EamA domain-containing protein</fullName>
    </recommendedName>
</protein>
<feature type="transmembrane region" description="Helical" evidence="6">
    <location>
        <begin position="7"/>
        <end position="26"/>
    </location>
</feature>
<feature type="transmembrane region" description="Helical" evidence="6">
    <location>
        <begin position="32"/>
        <end position="53"/>
    </location>
</feature>
<feature type="transmembrane region" description="Helical" evidence="6">
    <location>
        <begin position="260"/>
        <end position="279"/>
    </location>
</feature>
<evidence type="ECO:0000313" key="8">
    <source>
        <dbReference type="EMBL" id="OEU20539.1"/>
    </source>
</evidence>
<proteinExistence type="predicted"/>
<dbReference type="OrthoDB" id="417037at2759"/>
<dbReference type="InterPro" id="IPR000620">
    <property type="entry name" value="EamA_dom"/>
</dbReference>
<evidence type="ECO:0000256" key="4">
    <source>
        <dbReference type="ARBA" id="ARBA00023136"/>
    </source>
</evidence>
<dbReference type="Gene3D" id="1.10.3730.20">
    <property type="match status" value="1"/>
</dbReference>
<keyword evidence="9" id="KW-1185">Reference proteome</keyword>
<dbReference type="PANTHER" id="PTHR11132">
    <property type="entry name" value="SOLUTE CARRIER FAMILY 35"/>
    <property type="match status" value="1"/>
</dbReference>
<accession>A0A1E7FQU1</accession>
<feature type="transmembrane region" description="Helical" evidence="6">
    <location>
        <begin position="101"/>
        <end position="120"/>
    </location>
</feature>
<feature type="domain" description="EamA" evidence="7">
    <location>
        <begin position="10"/>
        <end position="141"/>
    </location>
</feature>
<evidence type="ECO:0000256" key="3">
    <source>
        <dbReference type="ARBA" id="ARBA00022989"/>
    </source>
</evidence>
<feature type="transmembrane region" description="Helical" evidence="6">
    <location>
        <begin position="74"/>
        <end position="95"/>
    </location>
</feature>
<dbReference type="GO" id="GO:0016020">
    <property type="term" value="C:membrane"/>
    <property type="evidence" value="ECO:0007669"/>
    <property type="project" value="UniProtKB-SubCell"/>
</dbReference>
<evidence type="ECO:0000313" key="9">
    <source>
        <dbReference type="Proteomes" id="UP000095751"/>
    </source>
</evidence>
<evidence type="ECO:0000256" key="5">
    <source>
        <dbReference type="SAM" id="MobiDB-lite"/>
    </source>
</evidence>
<dbReference type="Proteomes" id="UP000095751">
    <property type="component" value="Unassembled WGS sequence"/>
</dbReference>
<name>A0A1E7FQU1_9STRA</name>
<feature type="region of interest" description="Disordered" evidence="5">
    <location>
        <begin position="327"/>
        <end position="359"/>
    </location>
</feature>